<evidence type="ECO:0000313" key="3">
    <source>
        <dbReference type="Proteomes" id="UP000028999"/>
    </source>
</evidence>
<reference evidence="2" key="2">
    <citation type="submission" date="2014-06" db="EMBL/GenBank/DDBJ databases">
        <authorList>
            <person name="Genoscope - CEA"/>
        </authorList>
    </citation>
    <scope>NUCLEOTIDE SEQUENCE</scope>
</reference>
<dbReference type="PaxDb" id="3708-A0A078G0I2"/>
<keyword evidence="3" id="KW-1185">Reference proteome</keyword>
<proteinExistence type="predicted"/>
<dbReference type="EMBL" id="HG994363">
    <property type="protein sequence ID" value="CAF2035485.1"/>
    <property type="molecule type" value="Genomic_DNA"/>
</dbReference>
<reference evidence="1" key="3">
    <citation type="submission" date="2021-01" db="EMBL/GenBank/DDBJ databases">
        <authorList>
            <consortium name="Genoscope - CEA"/>
            <person name="William W."/>
        </authorList>
    </citation>
    <scope>NUCLEOTIDE SEQUENCE</scope>
</reference>
<sequence>MWVRIWLVRVDVGLVELSPVREVFSFGLGDNRLES</sequence>
<evidence type="ECO:0000313" key="2">
    <source>
        <dbReference type="EMBL" id="CDY20030.1"/>
    </source>
</evidence>
<gene>
    <name evidence="2" type="primary">BnaA09g02210D</name>
    <name evidence="1" type="ORF">DARMORV10_A09P03580.1</name>
    <name evidence="2" type="ORF">GSBRNA2T00009865001</name>
</gene>
<dbReference type="AlphaFoldDB" id="A0A078G0I2"/>
<dbReference type="Gramene" id="CDY20030">
    <property type="protein sequence ID" value="CDY20030"/>
    <property type="gene ID" value="GSBRNA2T00009865001"/>
</dbReference>
<organism evidence="2 3">
    <name type="scientific">Brassica napus</name>
    <name type="common">Rape</name>
    <dbReference type="NCBI Taxonomy" id="3708"/>
    <lineage>
        <taxon>Eukaryota</taxon>
        <taxon>Viridiplantae</taxon>
        <taxon>Streptophyta</taxon>
        <taxon>Embryophyta</taxon>
        <taxon>Tracheophyta</taxon>
        <taxon>Spermatophyta</taxon>
        <taxon>Magnoliopsida</taxon>
        <taxon>eudicotyledons</taxon>
        <taxon>Gunneridae</taxon>
        <taxon>Pentapetalae</taxon>
        <taxon>rosids</taxon>
        <taxon>malvids</taxon>
        <taxon>Brassicales</taxon>
        <taxon>Brassicaceae</taxon>
        <taxon>Brassiceae</taxon>
        <taxon>Brassica</taxon>
    </lineage>
</organism>
<name>A0A078G0I2_BRANA</name>
<protein>
    <submittedName>
        <fullName evidence="1">(rape) hypothetical protein</fullName>
    </submittedName>
    <submittedName>
        <fullName evidence="2">BnaA09g02210D protein</fullName>
    </submittedName>
</protein>
<dbReference type="EMBL" id="LK032102">
    <property type="protein sequence ID" value="CDY20030.1"/>
    <property type="molecule type" value="Genomic_DNA"/>
</dbReference>
<evidence type="ECO:0000313" key="1">
    <source>
        <dbReference type="EMBL" id="CAF2035485.1"/>
    </source>
</evidence>
<dbReference type="Proteomes" id="UP001295469">
    <property type="component" value="Chromosome A09"/>
</dbReference>
<reference evidence="2 3" key="1">
    <citation type="journal article" date="2014" name="Science">
        <title>Plant genetics. Early allopolyploid evolution in the post-Neolithic Brassica napus oilseed genome.</title>
        <authorList>
            <person name="Chalhoub B."/>
            <person name="Denoeud F."/>
            <person name="Liu S."/>
            <person name="Parkin I.A."/>
            <person name="Tang H."/>
            <person name="Wang X."/>
            <person name="Chiquet J."/>
            <person name="Belcram H."/>
            <person name="Tong C."/>
            <person name="Samans B."/>
            <person name="Correa M."/>
            <person name="Da Silva C."/>
            <person name="Just J."/>
            <person name="Falentin C."/>
            <person name="Koh C.S."/>
            <person name="Le Clainche I."/>
            <person name="Bernard M."/>
            <person name="Bento P."/>
            <person name="Noel B."/>
            <person name="Labadie K."/>
            <person name="Alberti A."/>
            <person name="Charles M."/>
            <person name="Arnaud D."/>
            <person name="Guo H."/>
            <person name="Daviaud C."/>
            <person name="Alamery S."/>
            <person name="Jabbari K."/>
            <person name="Zhao M."/>
            <person name="Edger P.P."/>
            <person name="Chelaifa H."/>
            <person name="Tack D."/>
            <person name="Lassalle G."/>
            <person name="Mestiri I."/>
            <person name="Schnel N."/>
            <person name="Le Paslier M.C."/>
            <person name="Fan G."/>
            <person name="Renault V."/>
            <person name="Bayer P.E."/>
            <person name="Golicz A.A."/>
            <person name="Manoli S."/>
            <person name="Lee T.H."/>
            <person name="Thi V.H."/>
            <person name="Chalabi S."/>
            <person name="Hu Q."/>
            <person name="Fan C."/>
            <person name="Tollenaere R."/>
            <person name="Lu Y."/>
            <person name="Battail C."/>
            <person name="Shen J."/>
            <person name="Sidebottom C.H."/>
            <person name="Wang X."/>
            <person name="Canaguier A."/>
            <person name="Chauveau A."/>
            <person name="Berard A."/>
            <person name="Deniot G."/>
            <person name="Guan M."/>
            <person name="Liu Z."/>
            <person name="Sun F."/>
            <person name="Lim Y.P."/>
            <person name="Lyons E."/>
            <person name="Town C.D."/>
            <person name="Bancroft I."/>
            <person name="Wang X."/>
            <person name="Meng J."/>
            <person name="Ma J."/>
            <person name="Pires J.C."/>
            <person name="King G.J."/>
            <person name="Brunel D."/>
            <person name="Delourme R."/>
            <person name="Renard M."/>
            <person name="Aury J.M."/>
            <person name="Adams K.L."/>
            <person name="Batley J."/>
            <person name="Snowdon R.J."/>
            <person name="Tost J."/>
            <person name="Edwards D."/>
            <person name="Zhou Y."/>
            <person name="Hua W."/>
            <person name="Sharpe A.G."/>
            <person name="Paterson A.H."/>
            <person name="Guan C."/>
            <person name="Wincker P."/>
        </authorList>
    </citation>
    <scope>NUCLEOTIDE SEQUENCE [LARGE SCALE GENOMIC DNA]</scope>
    <source>
        <strain evidence="3">cv. Darmor-bzh</strain>
    </source>
</reference>
<accession>A0A078G0I2</accession>
<dbReference type="Proteomes" id="UP000028999">
    <property type="component" value="Unassembled WGS sequence"/>
</dbReference>